<reference evidence="2 3" key="1">
    <citation type="submission" date="2016-10" db="EMBL/GenBank/DDBJ databases">
        <authorList>
            <person name="de Groot N.N."/>
        </authorList>
    </citation>
    <scope>NUCLEOTIDE SEQUENCE [LARGE SCALE GENOMIC DNA]</scope>
    <source>
        <strain evidence="2 3">DSM 5885</strain>
    </source>
</reference>
<dbReference type="OrthoDB" id="9798476at2"/>
<sequence>MLFFEILAEQKIRDAIANGDLDDLPGAGQPLDLVDEPFVSPEQRMVNHILKRAGLVPSEVSMRQAVARLREEIRQLPADQAAAQAKRRELSYLLVQLGETRCPVE</sequence>
<dbReference type="Pfam" id="PF09350">
    <property type="entry name" value="DJC28_CD"/>
    <property type="match status" value="1"/>
</dbReference>
<dbReference type="EMBL" id="FNCY01000002">
    <property type="protein sequence ID" value="SDG87505.1"/>
    <property type="molecule type" value="Genomic_DNA"/>
</dbReference>
<organism evidence="2 3">
    <name type="scientific">Propionivibrio dicarboxylicus</name>
    <dbReference type="NCBI Taxonomy" id="83767"/>
    <lineage>
        <taxon>Bacteria</taxon>
        <taxon>Pseudomonadati</taxon>
        <taxon>Pseudomonadota</taxon>
        <taxon>Betaproteobacteria</taxon>
        <taxon>Rhodocyclales</taxon>
        <taxon>Rhodocyclaceae</taxon>
        <taxon>Propionivibrio</taxon>
    </lineage>
</organism>
<feature type="domain" description="DnaJ homologue subfamily C member 28 conserved" evidence="1">
    <location>
        <begin position="7"/>
        <end position="74"/>
    </location>
</feature>
<dbReference type="PANTHER" id="PTHR39158">
    <property type="entry name" value="OS08G0560600 PROTEIN"/>
    <property type="match status" value="1"/>
</dbReference>
<evidence type="ECO:0000313" key="2">
    <source>
        <dbReference type="EMBL" id="SDG87505.1"/>
    </source>
</evidence>
<dbReference type="AlphaFoldDB" id="A0A1G7XTH1"/>
<dbReference type="PANTHER" id="PTHR39158:SF1">
    <property type="entry name" value="DNAJ HOMOLOG SUBFAMILY C MEMBER 28"/>
    <property type="match status" value="1"/>
</dbReference>
<dbReference type="InterPro" id="IPR052573">
    <property type="entry name" value="DnaJ_C_subfamily_28"/>
</dbReference>
<proteinExistence type="predicted"/>
<dbReference type="InterPro" id="IPR018961">
    <property type="entry name" value="DnaJ_homolog_subfam-C_membr-28"/>
</dbReference>
<name>A0A1G7XTH1_9RHOO</name>
<evidence type="ECO:0000313" key="3">
    <source>
        <dbReference type="Proteomes" id="UP000198607"/>
    </source>
</evidence>
<accession>A0A1G7XTH1</accession>
<protein>
    <recommendedName>
        <fullName evidence="1">DnaJ homologue subfamily C member 28 conserved domain-containing protein</fullName>
    </recommendedName>
</protein>
<dbReference type="STRING" id="83767.SAMN05660652_00793"/>
<keyword evidence="3" id="KW-1185">Reference proteome</keyword>
<evidence type="ECO:0000259" key="1">
    <source>
        <dbReference type="Pfam" id="PF09350"/>
    </source>
</evidence>
<dbReference type="Proteomes" id="UP000198607">
    <property type="component" value="Unassembled WGS sequence"/>
</dbReference>
<dbReference type="RefSeq" id="WP_091933966.1">
    <property type="nucleotide sequence ID" value="NZ_FNCY01000002.1"/>
</dbReference>
<gene>
    <name evidence="2" type="ORF">SAMN05660652_00793</name>
</gene>